<evidence type="ECO:0000313" key="2">
    <source>
        <dbReference type="Proteomes" id="UP000305948"/>
    </source>
</evidence>
<dbReference type="Gene3D" id="3.40.50.150">
    <property type="entry name" value="Vaccinia Virus protein VP39"/>
    <property type="match status" value="1"/>
</dbReference>
<dbReference type="OrthoDB" id="194386at2759"/>
<dbReference type="Proteomes" id="UP000305948">
    <property type="component" value="Unassembled WGS sequence"/>
</dbReference>
<dbReference type="PANTHER" id="PTHR14614">
    <property type="entry name" value="HEPATOCELLULAR CARCINOMA-ASSOCIATED ANTIGEN"/>
    <property type="match status" value="1"/>
</dbReference>
<dbReference type="InterPro" id="IPR019410">
    <property type="entry name" value="Methyltransf_16"/>
</dbReference>
<protein>
    <submittedName>
        <fullName evidence="1">Uncharacterized protein</fullName>
    </submittedName>
</protein>
<reference evidence="1 2" key="1">
    <citation type="journal article" date="2019" name="Nat. Ecol. Evol.">
        <title>Megaphylogeny resolves global patterns of mushroom evolution.</title>
        <authorList>
            <person name="Varga T."/>
            <person name="Krizsan K."/>
            <person name="Foldi C."/>
            <person name="Dima B."/>
            <person name="Sanchez-Garcia M."/>
            <person name="Sanchez-Ramirez S."/>
            <person name="Szollosi G.J."/>
            <person name="Szarkandi J.G."/>
            <person name="Papp V."/>
            <person name="Albert L."/>
            <person name="Andreopoulos W."/>
            <person name="Angelini C."/>
            <person name="Antonin V."/>
            <person name="Barry K.W."/>
            <person name="Bougher N.L."/>
            <person name="Buchanan P."/>
            <person name="Buyck B."/>
            <person name="Bense V."/>
            <person name="Catcheside P."/>
            <person name="Chovatia M."/>
            <person name="Cooper J."/>
            <person name="Damon W."/>
            <person name="Desjardin D."/>
            <person name="Finy P."/>
            <person name="Geml J."/>
            <person name="Haridas S."/>
            <person name="Hughes K."/>
            <person name="Justo A."/>
            <person name="Karasinski D."/>
            <person name="Kautmanova I."/>
            <person name="Kiss B."/>
            <person name="Kocsube S."/>
            <person name="Kotiranta H."/>
            <person name="LaButti K.M."/>
            <person name="Lechner B.E."/>
            <person name="Liimatainen K."/>
            <person name="Lipzen A."/>
            <person name="Lukacs Z."/>
            <person name="Mihaltcheva S."/>
            <person name="Morgado L.N."/>
            <person name="Niskanen T."/>
            <person name="Noordeloos M.E."/>
            <person name="Ohm R.A."/>
            <person name="Ortiz-Santana B."/>
            <person name="Ovrebo C."/>
            <person name="Racz N."/>
            <person name="Riley R."/>
            <person name="Savchenko A."/>
            <person name="Shiryaev A."/>
            <person name="Soop K."/>
            <person name="Spirin V."/>
            <person name="Szebenyi C."/>
            <person name="Tomsovsky M."/>
            <person name="Tulloss R.E."/>
            <person name="Uehling J."/>
            <person name="Grigoriev I.V."/>
            <person name="Vagvolgyi C."/>
            <person name="Papp T."/>
            <person name="Martin F.M."/>
            <person name="Miettinen O."/>
            <person name="Hibbett D.S."/>
            <person name="Nagy L.G."/>
        </authorList>
    </citation>
    <scope>NUCLEOTIDE SEQUENCE [LARGE SCALE GENOMIC DNA]</scope>
    <source>
        <strain evidence="1 2">OMC1185</strain>
    </source>
</reference>
<proteinExistence type="predicted"/>
<gene>
    <name evidence="1" type="ORF">OE88DRAFT_1653595</name>
</gene>
<dbReference type="InterPro" id="IPR029063">
    <property type="entry name" value="SAM-dependent_MTases_sf"/>
</dbReference>
<dbReference type="GO" id="GO:0005634">
    <property type="term" value="C:nucleus"/>
    <property type="evidence" value="ECO:0007669"/>
    <property type="project" value="TreeGrafter"/>
</dbReference>
<dbReference type="AlphaFoldDB" id="A0A5C3NBG2"/>
<evidence type="ECO:0000313" key="1">
    <source>
        <dbReference type="EMBL" id="TFK54994.1"/>
    </source>
</evidence>
<dbReference type="GO" id="GO:0008757">
    <property type="term" value="F:S-adenosylmethionine-dependent methyltransferase activity"/>
    <property type="evidence" value="ECO:0007669"/>
    <property type="project" value="UniProtKB-ARBA"/>
</dbReference>
<name>A0A5C3NBG2_9AGAM</name>
<dbReference type="STRING" id="5364.A0A5C3NBG2"/>
<dbReference type="PANTHER" id="PTHR14614:SF162">
    <property type="entry name" value="EXPRESSED PROTEIN"/>
    <property type="match status" value="1"/>
</dbReference>
<accession>A0A5C3NBG2</accession>
<organism evidence="1 2">
    <name type="scientific">Heliocybe sulcata</name>
    <dbReference type="NCBI Taxonomy" id="5364"/>
    <lineage>
        <taxon>Eukaryota</taxon>
        <taxon>Fungi</taxon>
        <taxon>Dikarya</taxon>
        <taxon>Basidiomycota</taxon>
        <taxon>Agaricomycotina</taxon>
        <taxon>Agaricomycetes</taxon>
        <taxon>Gloeophyllales</taxon>
        <taxon>Gloeophyllaceae</taxon>
        <taxon>Heliocybe</taxon>
    </lineage>
</organism>
<dbReference type="EMBL" id="ML213505">
    <property type="protein sequence ID" value="TFK54994.1"/>
    <property type="molecule type" value="Genomic_DNA"/>
</dbReference>
<sequence>MSSLPLPAHHTKHIPLLDYAFLDRRFSLRQLDDGSSNGTVVGRAVPILVSRGYLCETEAFWYMQQASKSRRIRQRHRAHGVGGTQFPWNATFKTAGDIRRLALSSLGWDILATDVSFVISAVLKDNIHGNVANLTGDPGTIQVRELDWTVPPSNWTWTSHEVISSHTISDVEGHCELLEPPFDLILTSDTLYTESLCTPLLRTLHALCTQSVQSTSRSTRTPPVYICVERRDSALIDRALSEAKSAWGFSVQRVPHRKVLKAMEKGGLAGWNKVDWEGVEIWRMTLR</sequence>
<keyword evidence="2" id="KW-1185">Reference proteome</keyword>
<dbReference type="GO" id="GO:0005737">
    <property type="term" value="C:cytoplasm"/>
    <property type="evidence" value="ECO:0007669"/>
    <property type="project" value="TreeGrafter"/>
</dbReference>